<feature type="compositionally biased region" description="Polar residues" evidence="1">
    <location>
        <begin position="211"/>
        <end position="220"/>
    </location>
</feature>
<evidence type="ECO:0000313" key="4">
    <source>
        <dbReference type="Proteomes" id="UP000176650"/>
    </source>
</evidence>
<dbReference type="InterPro" id="IPR043725">
    <property type="entry name" value="DUF5667"/>
</dbReference>
<dbReference type="Proteomes" id="UP000176650">
    <property type="component" value="Unassembled WGS sequence"/>
</dbReference>
<feature type="compositionally biased region" description="Polar residues" evidence="1">
    <location>
        <begin position="228"/>
        <end position="241"/>
    </location>
</feature>
<protein>
    <recommendedName>
        <fullName evidence="2">DUF5667 domain-containing protein</fullName>
    </recommendedName>
</protein>
<organism evidence="3 4">
    <name type="scientific">Candidatus Azambacteria bacterium RIFCSPLOWO2_01_FULL_46_25</name>
    <dbReference type="NCBI Taxonomy" id="1797298"/>
    <lineage>
        <taxon>Bacteria</taxon>
        <taxon>Candidatus Azamiibacteriota</taxon>
    </lineage>
</organism>
<dbReference type="AlphaFoldDB" id="A0A1F5BTB0"/>
<evidence type="ECO:0000259" key="2">
    <source>
        <dbReference type="Pfam" id="PF18915"/>
    </source>
</evidence>
<gene>
    <name evidence="3" type="ORF">A2988_01995</name>
</gene>
<dbReference type="STRING" id="1797298.A2988_01995"/>
<comment type="caution">
    <text evidence="3">The sequence shown here is derived from an EMBL/GenBank/DDBJ whole genome shotgun (WGS) entry which is preliminary data.</text>
</comment>
<reference evidence="3 4" key="1">
    <citation type="journal article" date="2016" name="Nat. Commun.">
        <title>Thousands of microbial genomes shed light on interconnected biogeochemical processes in an aquifer system.</title>
        <authorList>
            <person name="Anantharaman K."/>
            <person name="Brown C.T."/>
            <person name="Hug L.A."/>
            <person name="Sharon I."/>
            <person name="Castelle C.J."/>
            <person name="Probst A.J."/>
            <person name="Thomas B.C."/>
            <person name="Singh A."/>
            <person name="Wilkins M.J."/>
            <person name="Karaoz U."/>
            <person name="Brodie E.L."/>
            <person name="Williams K.H."/>
            <person name="Hubbard S.S."/>
            <person name="Banfield J.F."/>
        </authorList>
    </citation>
    <scope>NUCLEOTIDE SEQUENCE [LARGE SCALE GENOMIC DNA]</scope>
</reference>
<dbReference type="Pfam" id="PF18915">
    <property type="entry name" value="DUF5667"/>
    <property type="match status" value="1"/>
</dbReference>
<feature type="domain" description="DUF5667" evidence="2">
    <location>
        <begin position="30"/>
        <end position="140"/>
    </location>
</feature>
<sequence>MKRLSLVIAVFFLAVIFVLPTSTLAATEPGVKPNSFFYFFDTAFERVSLFFTFNSEKKARKALEYADERLAEAEAVAKEKNTDAVKTAVAGYESSIALAAEKSKEVKDKGNAEGLLASIADSTSKHQEILSDILSKVPDEAKEAITKAMEASRKGQEEAAKQIAELKGEVEQLKKEVAELKQQDSQANQNNQSVEIEKLRQEVEELKKKTTQAVSNTKPTPASIEKTGISSPKQASPIENSQPVLLPPVQQSTQTPLPMPANPSIAPPTIEQLADVRRFCLSAGSRDVNMKSICDGPVFMQGYYSNIIFRTAVDDIIKKYFVILSDQERQRIAAEKAKIDCIMAPTPKDELGFDPAIQNYSRQLRCGTLTEADKTNYELSRIKSSADEMRYRLDSKISFPSFYLDPIKAPTFSTPQWQIRWEGSGGTVTDSSGSFYQFYCEDNTCRSY</sequence>
<dbReference type="Gene3D" id="1.20.5.1700">
    <property type="match status" value="1"/>
</dbReference>
<name>A0A1F5BTB0_9BACT</name>
<accession>A0A1F5BTB0</accession>
<proteinExistence type="predicted"/>
<evidence type="ECO:0000256" key="1">
    <source>
        <dbReference type="SAM" id="MobiDB-lite"/>
    </source>
</evidence>
<feature type="region of interest" description="Disordered" evidence="1">
    <location>
        <begin position="208"/>
        <end position="241"/>
    </location>
</feature>
<evidence type="ECO:0000313" key="3">
    <source>
        <dbReference type="EMBL" id="OGD33825.1"/>
    </source>
</evidence>
<dbReference type="EMBL" id="MEYS01000003">
    <property type="protein sequence ID" value="OGD33825.1"/>
    <property type="molecule type" value="Genomic_DNA"/>
</dbReference>